<reference evidence="1 2" key="2">
    <citation type="journal article" date="2015" name="Biomed. Res. Int.">
        <title>Effects of Arsenite Resistance on the Growth and Functional Gene Expression of Leptospirillum ferriphilum and Acidithiobacillus thiooxidans in Pure Culture and Coculture.</title>
        <authorList>
            <person name="Jiang H."/>
            <person name="Liang Y."/>
            <person name="Yin H."/>
            <person name="Xiao Y."/>
            <person name="Guo X."/>
            <person name="Xu Y."/>
            <person name="Hu Q."/>
            <person name="Liu H."/>
            <person name="Liu X."/>
        </authorList>
    </citation>
    <scope>NUCLEOTIDE SEQUENCE [LARGE SCALE GENOMIC DNA]</scope>
    <source>
        <strain evidence="1 2">YSK</strain>
    </source>
</reference>
<name>A0A059XX56_9BACT</name>
<evidence type="ECO:0000313" key="2">
    <source>
        <dbReference type="Proteomes" id="UP000027059"/>
    </source>
</evidence>
<gene>
    <name evidence="1" type="ORF">Y981_05975</name>
</gene>
<proteinExistence type="predicted"/>
<keyword evidence="2" id="KW-1185">Reference proteome</keyword>
<evidence type="ECO:0000313" key="1">
    <source>
        <dbReference type="EMBL" id="AIA31695.1"/>
    </source>
</evidence>
<accession>A0A059XX56</accession>
<sequence>MAKVNSIGWDIRMWILCSAGKSWKDRRGSRSFKRHSGFWGVGLVGFKKRVERFPGGVSPFRHPNLMKAFLGLLLKRIPKVVANIECLVDPGPLGNGLRKNLFKGASEPHGVITGRKSGG</sequence>
<protein>
    <submittedName>
        <fullName evidence="1">Uncharacterized protein</fullName>
    </submittedName>
</protein>
<dbReference type="Proteomes" id="UP000027059">
    <property type="component" value="Chromosome"/>
</dbReference>
<organism evidence="1 2">
    <name type="scientific">Leptospirillum ferriphilum YSK</name>
    <dbReference type="NCBI Taxonomy" id="1441628"/>
    <lineage>
        <taxon>Bacteria</taxon>
        <taxon>Pseudomonadati</taxon>
        <taxon>Nitrospirota</taxon>
        <taxon>Nitrospiria</taxon>
        <taxon>Nitrospirales</taxon>
        <taxon>Nitrospiraceae</taxon>
        <taxon>Leptospirillum</taxon>
    </lineage>
</organism>
<dbReference type="KEGG" id="lfp:Y981_05975"/>
<dbReference type="AlphaFoldDB" id="A0A059XX56"/>
<dbReference type="EMBL" id="CP007243">
    <property type="protein sequence ID" value="AIA31695.1"/>
    <property type="molecule type" value="Genomic_DNA"/>
</dbReference>
<dbReference type="HOGENOM" id="CLU_2058477_0_0_0"/>
<reference evidence="2" key="1">
    <citation type="submission" date="2014-02" db="EMBL/GenBank/DDBJ databases">
        <title>Complete genome sequence and comparative genomic analysis of the nitrogen-fixing bacterium Leptospirillum ferriphilum YSK.</title>
        <authorList>
            <person name="Guo X."/>
            <person name="Yin H."/>
            <person name="Liang Y."/>
            <person name="Hu Q."/>
            <person name="Ma L."/>
            <person name="Xiao Y."/>
            <person name="Zhang X."/>
            <person name="Qiu G."/>
            <person name="Liu X."/>
        </authorList>
    </citation>
    <scope>NUCLEOTIDE SEQUENCE [LARGE SCALE GENOMIC DNA]</scope>
    <source>
        <strain evidence="2">YSK</strain>
    </source>
</reference>